<keyword evidence="4" id="KW-0963">Cytoplasm</keyword>
<reference evidence="11" key="2">
    <citation type="submission" date="2024-06" db="UniProtKB">
        <authorList>
            <consortium name="EnsemblMetazoa"/>
        </authorList>
    </citation>
    <scope>IDENTIFICATION</scope>
</reference>
<dbReference type="GO" id="GO:0034451">
    <property type="term" value="C:centriolar satellite"/>
    <property type="evidence" value="ECO:0007669"/>
    <property type="project" value="TreeGrafter"/>
</dbReference>
<keyword evidence="7 9" id="KW-0175">Coiled coil</keyword>
<feature type="coiled-coil region" evidence="9">
    <location>
        <begin position="110"/>
        <end position="197"/>
    </location>
</feature>
<dbReference type="InterPro" id="IPR052300">
    <property type="entry name" value="Adhesion_Centrosome_assoc"/>
</dbReference>
<dbReference type="Proteomes" id="UP000007879">
    <property type="component" value="Unassembled WGS sequence"/>
</dbReference>
<dbReference type="GO" id="GO:0070161">
    <property type="term" value="C:anchoring junction"/>
    <property type="evidence" value="ECO:0007669"/>
    <property type="project" value="UniProtKB-SubCell"/>
</dbReference>
<evidence type="ECO:0000256" key="7">
    <source>
        <dbReference type="ARBA" id="ARBA00023054"/>
    </source>
</evidence>
<evidence type="ECO:0000256" key="9">
    <source>
        <dbReference type="SAM" id="Coils"/>
    </source>
</evidence>
<name>A0AAN0JEE9_AMPQE</name>
<feature type="region of interest" description="Disordered" evidence="10">
    <location>
        <begin position="484"/>
        <end position="554"/>
    </location>
</feature>
<accession>A0AAN0JEE9</accession>
<evidence type="ECO:0000256" key="8">
    <source>
        <dbReference type="ARBA" id="ARBA00023212"/>
    </source>
</evidence>
<dbReference type="PANTHER" id="PTHR46507">
    <property type="entry name" value="AFADIN- AND ALPHA-ACTININ-BINDING PROTEIN"/>
    <property type="match status" value="1"/>
</dbReference>
<reference evidence="12" key="1">
    <citation type="journal article" date="2010" name="Nature">
        <title>The Amphimedon queenslandica genome and the evolution of animal complexity.</title>
        <authorList>
            <person name="Srivastava M."/>
            <person name="Simakov O."/>
            <person name="Chapman J."/>
            <person name="Fahey B."/>
            <person name="Gauthier M.E."/>
            <person name="Mitros T."/>
            <person name="Richards G.S."/>
            <person name="Conaco C."/>
            <person name="Dacre M."/>
            <person name="Hellsten U."/>
            <person name="Larroux C."/>
            <person name="Putnam N.H."/>
            <person name="Stanke M."/>
            <person name="Adamska M."/>
            <person name="Darling A."/>
            <person name="Degnan S.M."/>
            <person name="Oakley T.H."/>
            <person name="Plachetzki D.C."/>
            <person name="Zhai Y."/>
            <person name="Adamski M."/>
            <person name="Calcino A."/>
            <person name="Cummins S.F."/>
            <person name="Goodstein D.M."/>
            <person name="Harris C."/>
            <person name="Jackson D.J."/>
            <person name="Leys S.P."/>
            <person name="Shu S."/>
            <person name="Woodcroft B.J."/>
            <person name="Vervoort M."/>
            <person name="Kosik K.S."/>
            <person name="Manning G."/>
            <person name="Degnan B.M."/>
            <person name="Rokhsar D.S."/>
        </authorList>
    </citation>
    <scope>NUCLEOTIDE SEQUENCE [LARGE SCALE GENOMIC DNA]</scope>
</reference>
<organism evidence="11 12">
    <name type="scientific">Amphimedon queenslandica</name>
    <name type="common">Sponge</name>
    <dbReference type="NCBI Taxonomy" id="400682"/>
    <lineage>
        <taxon>Eukaryota</taxon>
        <taxon>Metazoa</taxon>
        <taxon>Porifera</taxon>
        <taxon>Demospongiae</taxon>
        <taxon>Heteroscleromorpha</taxon>
        <taxon>Haplosclerida</taxon>
        <taxon>Niphatidae</taxon>
        <taxon>Amphimedon</taxon>
    </lineage>
</organism>
<evidence type="ECO:0000313" key="12">
    <source>
        <dbReference type="Proteomes" id="UP000007879"/>
    </source>
</evidence>
<keyword evidence="5" id="KW-0130">Cell adhesion</keyword>
<evidence type="ECO:0000256" key="3">
    <source>
        <dbReference type="ARBA" id="ARBA00009291"/>
    </source>
</evidence>
<dbReference type="GO" id="GO:0036064">
    <property type="term" value="C:ciliary basal body"/>
    <property type="evidence" value="ECO:0007669"/>
    <property type="project" value="TreeGrafter"/>
</dbReference>
<proteinExistence type="inferred from homology"/>
<sequence>MASESSVGSSPSSLLYPYLRHNQPEEQAEDEEEIIFCTEDNVTEAAIYINQELEVFGFQSIMSDSDKENKEVPSSSKMLNTLYDLIKQYRESNNRNETMSLSLQRLRSDLTLQYEANSRMKTQIEELERKLAQAKEKERQVLSRNRSLSLQLKSQEEEYHKVQHRMSQKELQYEHELRKKEREYHRLNERLGQLVLNKNQEKKLGMKLLNTLQVSSSSRGGGGGVGGARGFEDISAYRLVVNHYEEKQKELILENSSLRDSLCNMEKELVTLLNYKYFSSLSSPSHSFINKAEEEVESSVHEREREELLDSGHYQMPYDIVRQDIEENLRDKYDRLREYIVSLKKGHASSSSESYDKEIEDLEKKLSDYRDIISQQELLLEQLEESSSDPGGAGFLNESKFLKKEEMLVLREEKNKNHEEHLKNEEERLGLLARQLDRERRNFEDKKATFLTQQLDSSVFATPGKTTSDLDSFFLRLNSTPFSLSTRKPSHKKSSHYTTPGPSGPPRSILKPLQTPYTPLRSTGRKPSPPPFVNKSIVTPFKSKVSPTDVPTDIDLKQDLSLTSDDGLEVLND</sequence>
<keyword evidence="6" id="KW-0965">Cell junction</keyword>
<evidence type="ECO:0000256" key="1">
    <source>
        <dbReference type="ARBA" id="ARBA00004282"/>
    </source>
</evidence>
<protein>
    <submittedName>
        <fullName evidence="11">Uncharacterized protein</fullName>
    </submittedName>
</protein>
<dbReference type="AlphaFoldDB" id="A0AAN0JEE9"/>
<comment type="subcellular location">
    <subcellularLocation>
        <location evidence="1">Cell junction</location>
    </subcellularLocation>
    <subcellularLocation>
        <location evidence="2">Cytoplasm</location>
        <location evidence="2">Cytoskeleton</location>
        <location evidence="2">Microtubule organizing center</location>
        <location evidence="2">Centrosome</location>
    </subcellularLocation>
</comment>
<evidence type="ECO:0000256" key="4">
    <source>
        <dbReference type="ARBA" id="ARBA00022490"/>
    </source>
</evidence>
<evidence type="ECO:0000256" key="10">
    <source>
        <dbReference type="SAM" id="MobiDB-lite"/>
    </source>
</evidence>
<dbReference type="EnsemblMetazoa" id="XM_019999494.1">
    <property type="protein sequence ID" value="XP_019855053.1"/>
    <property type="gene ID" value="LOC105313619"/>
</dbReference>
<dbReference type="GO" id="GO:0007155">
    <property type="term" value="P:cell adhesion"/>
    <property type="evidence" value="ECO:0007669"/>
    <property type="project" value="UniProtKB-KW"/>
</dbReference>
<evidence type="ECO:0000256" key="5">
    <source>
        <dbReference type="ARBA" id="ARBA00022889"/>
    </source>
</evidence>
<comment type="similarity">
    <text evidence="3">Belongs to the ADIP family.</text>
</comment>
<keyword evidence="12" id="KW-1185">Reference proteome</keyword>
<keyword evidence="8" id="KW-0206">Cytoskeleton</keyword>
<dbReference type="Pfam" id="PF11559">
    <property type="entry name" value="ADIP"/>
    <property type="match status" value="1"/>
</dbReference>
<evidence type="ECO:0000256" key="6">
    <source>
        <dbReference type="ARBA" id="ARBA00022949"/>
    </source>
</evidence>
<dbReference type="InterPro" id="IPR021622">
    <property type="entry name" value="Afadin/alpha-actinin-bd"/>
</dbReference>
<dbReference type="GO" id="GO:0035735">
    <property type="term" value="P:intraciliary transport involved in cilium assembly"/>
    <property type="evidence" value="ECO:0007669"/>
    <property type="project" value="TreeGrafter"/>
</dbReference>
<evidence type="ECO:0000313" key="11">
    <source>
        <dbReference type="EnsemblMetazoa" id="XP_019855053.1"/>
    </source>
</evidence>
<dbReference type="PANTHER" id="PTHR46507:SF4">
    <property type="entry name" value="SSX FAMILY MEMBER 2 INTERACTING PROTEIN"/>
    <property type="match status" value="1"/>
</dbReference>
<evidence type="ECO:0000256" key="2">
    <source>
        <dbReference type="ARBA" id="ARBA00004300"/>
    </source>
</evidence>
<feature type="coiled-coil region" evidence="9">
    <location>
        <begin position="352"/>
        <end position="442"/>
    </location>
</feature>
<gene>
    <name evidence="11" type="primary">105313619</name>
</gene>